<keyword evidence="9" id="KW-1185">Reference proteome</keyword>
<dbReference type="SUPFAM" id="SSF103473">
    <property type="entry name" value="MFS general substrate transporter"/>
    <property type="match status" value="1"/>
</dbReference>
<reference evidence="8" key="1">
    <citation type="submission" date="2022-10" db="EMBL/GenBank/DDBJ databases">
        <title>Determination and structural analysis of whole genome sequence of Sarocladium strictum F4-1.</title>
        <authorList>
            <person name="Hu L."/>
            <person name="Jiang Y."/>
        </authorList>
    </citation>
    <scope>NUCLEOTIDE SEQUENCE</scope>
    <source>
        <strain evidence="8">F4-1</strain>
    </source>
</reference>
<dbReference type="InterPro" id="IPR036259">
    <property type="entry name" value="MFS_trans_sf"/>
</dbReference>
<sequence length="519" mass="56645">MVSAVQVPGTVQLIDSDGILHLHHGRQKEIVLVPQPTNDPDDPLRWSHPRKVLNVTMAMAWCFLIAGLISGLSPAYLLIEKDTGISVSDLSTGNGIMFLFLGWGTLITQCVALNWGRRSVLVVSGVLSGAVSLWTAYVQSRGEFFVNRIILGIVASPQETLIEVIIGDIFFTHDRGFYMGAYSWSLWCGAFLAPVASGYVAQDLGWRWIQYIMAIVGLAASLLTFFFFEETMFFRDHTTLSVETVTLAAAQNDKTSGSDIAEPGNLEKNEKMGESANNFRSSTSRSINDTSPIPAGTNKTYLQKLKLWGYRDVRQPSAFRVFFLPLRLILMFPGMFFGGLLVGGILATYNVVGGSLALILGNPPYNFSASSVGLTYLACVVGVTVGCFVSGWMADILAIMLARRNGGIMEPEQRLWISLIPLVLHPAGCLLYGVGASYHIHWAGVVVGLGLISVTLPIGSNLAFTYVLDSYKEVAGEGFVSVILIRNLMGKLLDVIICWFCNVKTDLEQASLLDMLLCQ</sequence>
<protein>
    <recommendedName>
        <fullName evidence="7">Major facilitator superfamily (MFS) profile domain-containing protein</fullName>
    </recommendedName>
</protein>
<feature type="compositionally biased region" description="Polar residues" evidence="5">
    <location>
        <begin position="275"/>
        <end position="287"/>
    </location>
</feature>
<dbReference type="GO" id="GO:0022857">
    <property type="term" value="F:transmembrane transporter activity"/>
    <property type="evidence" value="ECO:0007669"/>
    <property type="project" value="InterPro"/>
</dbReference>
<feature type="transmembrane region" description="Helical" evidence="6">
    <location>
        <begin position="52"/>
        <end position="76"/>
    </location>
</feature>
<evidence type="ECO:0000256" key="4">
    <source>
        <dbReference type="ARBA" id="ARBA00023136"/>
    </source>
</evidence>
<feature type="transmembrane region" description="Helical" evidence="6">
    <location>
        <begin position="120"/>
        <end position="137"/>
    </location>
</feature>
<gene>
    <name evidence="8" type="ORF">NLU13_8355</name>
</gene>
<dbReference type="Pfam" id="PF07690">
    <property type="entry name" value="MFS_1"/>
    <property type="match status" value="1"/>
</dbReference>
<evidence type="ECO:0000256" key="5">
    <source>
        <dbReference type="SAM" id="MobiDB-lite"/>
    </source>
</evidence>
<dbReference type="PROSITE" id="PS50850">
    <property type="entry name" value="MFS"/>
    <property type="match status" value="1"/>
</dbReference>
<dbReference type="PANTHER" id="PTHR23502">
    <property type="entry name" value="MAJOR FACILITATOR SUPERFAMILY"/>
    <property type="match status" value="1"/>
</dbReference>
<dbReference type="InterPro" id="IPR020846">
    <property type="entry name" value="MFS_dom"/>
</dbReference>
<feature type="transmembrane region" description="Helical" evidence="6">
    <location>
        <begin position="440"/>
        <end position="464"/>
    </location>
</feature>
<evidence type="ECO:0000313" key="9">
    <source>
        <dbReference type="Proteomes" id="UP001175261"/>
    </source>
</evidence>
<feature type="domain" description="Major facilitator superfamily (MFS) profile" evidence="7">
    <location>
        <begin position="51"/>
        <end position="519"/>
    </location>
</feature>
<feature type="transmembrane region" description="Helical" evidence="6">
    <location>
        <begin position="372"/>
        <end position="394"/>
    </location>
</feature>
<dbReference type="GO" id="GO:0005886">
    <property type="term" value="C:plasma membrane"/>
    <property type="evidence" value="ECO:0007669"/>
    <property type="project" value="TreeGrafter"/>
</dbReference>
<comment type="caution">
    <text evidence="8">The sequence shown here is derived from an EMBL/GenBank/DDBJ whole genome shotgun (WGS) entry which is preliminary data.</text>
</comment>
<evidence type="ECO:0000256" key="1">
    <source>
        <dbReference type="ARBA" id="ARBA00004141"/>
    </source>
</evidence>
<evidence type="ECO:0000256" key="6">
    <source>
        <dbReference type="SAM" id="Phobius"/>
    </source>
</evidence>
<evidence type="ECO:0000313" key="8">
    <source>
        <dbReference type="EMBL" id="KAK0384267.1"/>
    </source>
</evidence>
<proteinExistence type="predicted"/>
<dbReference type="Proteomes" id="UP001175261">
    <property type="component" value="Unassembled WGS sequence"/>
</dbReference>
<accession>A0AA39GDV5</accession>
<feature type="region of interest" description="Disordered" evidence="5">
    <location>
        <begin position="255"/>
        <end position="287"/>
    </location>
</feature>
<name>A0AA39GDV5_SARSR</name>
<evidence type="ECO:0000256" key="3">
    <source>
        <dbReference type="ARBA" id="ARBA00022989"/>
    </source>
</evidence>
<dbReference type="AlphaFoldDB" id="A0AA39GDV5"/>
<feature type="transmembrane region" description="Helical" evidence="6">
    <location>
        <begin position="208"/>
        <end position="228"/>
    </location>
</feature>
<feature type="transmembrane region" description="Helical" evidence="6">
    <location>
        <begin position="96"/>
        <end position="113"/>
    </location>
</feature>
<feature type="transmembrane region" description="Helical" evidence="6">
    <location>
        <begin position="184"/>
        <end position="202"/>
    </location>
</feature>
<keyword evidence="4 6" id="KW-0472">Membrane</keyword>
<dbReference type="PANTHER" id="PTHR23502:SF30">
    <property type="entry name" value="TRANSPORTER, PUTATIVE (AFU_ORTHOLOGUE AFUA_8G04702)-RELATED"/>
    <property type="match status" value="1"/>
</dbReference>
<dbReference type="Gene3D" id="1.20.1250.20">
    <property type="entry name" value="MFS general substrate transporter like domains"/>
    <property type="match status" value="1"/>
</dbReference>
<evidence type="ECO:0000256" key="2">
    <source>
        <dbReference type="ARBA" id="ARBA00022692"/>
    </source>
</evidence>
<feature type="transmembrane region" description="Helical" evidence="6">
    <location>
        <begin position="149"/>
        <end position="172"/>
    </location>
</feature>
<feature type="transmembrane region" description="Helical" evidence="6">
    <location>
        <begin position="328"/>
        <end position="352"/>
    </location>
</feature>
<organism evidence="8 9">
    <name type="scientific">Sarocladium strictum</name>
    <name type="common">Black bundle disease fungus</name>
    <name type="synonym">Acremonium strictum</name>
    <dbReference type="NCBI Taxonomy" id="5046"/>
    <lineage>
        <taxon>Eukaryota</taxon>
        <taxon>Fungi</taxon>
        <taxon>Dikarya</taxon>
        <taxon>Ascomycota</taxon>
        <taxon>Pezizomycotina</taxon>
        <taxon>Sordariomycetes</taxon>
        <taxon>Hypocreomycetidae</taxon>
        <taxon>Hypocreales</taxon>
        <taxon>Sarocladiaceae</taxon>
        <taxon>Sarocladium</taxon>
    </lineage>
</organism>
<evidence type="ECO:0000259" key="7">
    <source>
        <dbReference type="PROSITE" id="PS50850"/>
    </source>
</evidence>
<dbReference type="InterPro" id="IPR011701">
    <property type="entry name" value="MFS"/>
</dbReference>
<keyword evidence="3 6" id="KW-1133">Transmembrane helix</keyword>
<keyword evidence="2 6" id="KW-0812">Transmembrane</keyword>
<comment type="subcellular location">
    <subcellularLocation>
        <location evidence="1">Membrane</location>
        <topology evidence="1">Multi-pass membrane protein</topology>
    </subcellularLocation>
</comment>
<dbReference type="EMBL" id="JAPDFR010000008">
    <property type="protein sequence ID" value="KAK0384267.1"/>
    <property type="molecule type" value="Genomic_DNA"/>
</dbReference>
<feature type="transmembrane region" description="Helical" evidence="6">
    <location>
        <begin position="415"/>
        <end position="434"/>
    </location>
</feature>